<reference evidence="2 3" key="1">
    <citation type="journal article" date="2016" name="Front. Microbiol.">
        <title>Genomic Resource of Rice Seed Associated Bacteria.</title>
        <authorList>
            <person name="Midha S."/>
            <person name="Bansal K."/>
            <person name="Sharma S."/>
            <person name="Kumar N."/>
            <person name="Patil P.P."/>
            <person name="Chaudhry V."/>
            <person name="Patil P.B."/>
        </authorList>
    </citation>
    <scope>NUCLEOTIDE SEQUENCE [LARGE SCALE GENOMIC DNA]</scope>
    <source>
        <strain evidence="2 3">NS319</strain>
    </source>
</reference>
<feature type="domain" description="Methyltransferase type 11" evidence="1">
    <location>
        <begin position="79"/>
        <end position="127"/>
    </location>
</feature>
<dbReference type="Gene3D" id="3.40.50.150">
    <property type="entry name" value="Vaccinia Virus protein VP39"/>
    <property type="match status" value="1"/>
</dbReference>
<dbReference type="Proteomes" id="UP000072867">
    <property type="component" value="Unassembled WGS sequence"/>
</dbReference>
<comment type="caution">
    <text evidence="2">The sequence shown here is derived from an EMBL/GenBank/DDBJ whole genome shotgun (WGS) entry which is preliminary data.</text>
</comment>
<dbReference type="SUPFAM" id="SSF53335">
    <property type="entry name" value="S-adenosyl-L-methionine-dependent methyltransferases"/>
    <property type="match status" value="1"/>
</dbReference>
<organism evidence="2 3">
    <name type="scientific">Sphingomonas sanguinis</name>
    <dbReference type="NCBI Taxonomy" id="33051"/>
    <lineage>
        <taxon>Bacteria</taxon>
        <taxon>Pseudomonadati</taxon>
        <taxon>Pseudomonadota</taxon>
        <taxon>Alphaproteobacteria</taxon>
        <taxon>Sphingomonadales</taxon>
        <taxon>Sphingomonadaceae</taxon>
        <taxon>Sphingomonas</taxon>
    </lineage>
</organism>
<sequence>MAGLTDPAAPHRPNVDTNRFRIKRFSTFVKMLESIESKGAVRVLDVGGTRAYWEGLQDHWGHIPLEITLLNLDAVPEQDGPFRIVAGNACALEYGDNAFDIVHSNSVIEHVGGWQAMMAMAGEIRRVAPRYFVQTPDFWFPIEPHFRSVYFQLLPQGVRARMLMKGKRGHRPRAQSFEEAMVSIESVNLLTAPQMRALFPDATIVKERVFGLVKSLIAIR</sequence>
<dbReference type="Pfam" id="PF08241">
    <property type="entry name" value="Methyltransf_11"/>
    <property type="match status" value="1"/>
</dbReference>
<dbReference type="AlphaFoldDB" id="A0A147I993"/>
<proteinExistence type="predicted"/>
<dbReference type="InterPro" id="IPR013216">
    <property type="entry name" value="Methyltransf_11"/>
</dbReference>
<evidence type="ECO:0000259" key="1">
    <source>
        <dbReference type="Pfam" id="PF08241"/>
    </source>
</evidence>
<protein>
    <recommendedName>
        <fullName evidence="1">Methyltransferase type 11 domain-containing protein</fullName>
    </recommendedName>
</protein>
<dbReference type="InterPro" id="IPR029063">
    <property type="entry name" value="SAM-dependent_MTases_sf"/>
</dbReference>
<dbReference type="GO" id="GO:0008757">
    <property type="term" value="F:S-adenosylmethionine-dependent methyltransferase activity"/>
    <property type="evidence" value="ECO:0007669"/>
    <property type="project" value="InterPro"/>
</dbReference>
<accession>A0A147I993</accession>
<dbReference type="STRING" id="33051.SB4_11945"/>
<name>A0A147I993_9SPHN</name>
<evidence type="ECO:0000313" key="3">
    <source>
        <dbReference type="Proteomes" id="UP000072867"/>
    </source>
</evidence>
<gene>
    <name evidence="2" type="ORF">NS319_00490</name>
</gene>
<dbReference type="PATRIC" id="fig|33051.3.peg.2556"/>
<dbReference type="EMBL" id="LDTD01000005">
    <property type="protein sequence ID" value="KTT75910.1"/>
    <property type="molecule type" value="Genomic_DNA"/>
</dbReference>
<evidence type="ECO:0000313" key="2">
    <source>
        <dbReference type="EMBL" id="KTT75910.1"/>
    </source>
</evidence>